<protein>
    <submittedName>
        <fullName evidence="2">Aldehyde oxidase</fullName>
    </submittedName>
</protein>
<dbReference type="SUPFAM" id="SSF54665">
    <property type="entry name" value="CO dehydrogenase molybdoprotein N-domain-like"/>
    <property type="match status" value="1"/>
</dbReference>
<dbReference type="GO" id="GO:0005506">
    <property type="term" value="F:iron ion binding"/>
    <property type="evidence" value="ECO:0007669"/>
    <property type="project" value="InterPro"/>
</dbReference>
<sequence length="792" mass="86660">MSSVPEYIKIVEEVFDKFKGREFLYIGKDVRRWDAVEKIKGKSLYTADFLKFYKNAVFVHSVRTKYAHALIKSIDVSEASKYPGVLKVITAKDIPGINDVGYVIPDQPLIADRKVRYIGDIVALIVAEDQMIAREAESLIHVEYEPLEVITDPLQVVDLMTLKEKPHTLIHDERGSDVLVHYKVRRGDMEKALREADVKVEGVYKTPFQEHAYLEPEAAIAIPEAEGGVTVISSTQCPFDVRKAVAKVLGVPLNRVRIVVPAVGGGFGGKEDVANEVAAKAALAAVLTGRPAVSIHTREESIIGHSKRHPMIAWYRHAAKKDGTLLAVEANIVMDTGSYASLGPFVPWRATVHATGPYKVGAARIDTKAVYTNNVYAGAFRGFGNPQVIFAVERQMDLLAEELGMDPVELRLKNILRVGDETVHGQKLTEEHGVGLEEALLKAVEASNWSSKRMEYRKAVGPLRKGIGVAIFYHGNSIGVEGADYSSVTLIINRDGSISFRTGLTEFGQGSTWGLVLIAAEILGVPPSYFKVENPDTSATPDAGPTVASRATVMGGAATVIAAHKLRKRLNEVASHILGCDPEDIVIKAPEVYCGSDPNRRTVWQDVVEQSFWLGIPLQEFGYYRAPRAVWDEETGQGAPYITYTFGAIVAEVTVDMETGLTKVDRIYTAYDIGRVINKVGAELNAEGGAIQALGYGLMEELIHDKDGRVMNPNLSTYYVPTIKDAPEIIPIWVEAHYRKGPLGAKGFGEPSFNAVATAIANAVSHAIGLPVYELPLTPERIYMMLKKAGKI</sequence>
<dbReference type="Pfam" id="PF02738">
    <property type="entry name" value="MoCoBD_1"/>
    <property type="match status" value="1"/>
</dbReference>
<dbReference type="InterPro" id="IPR037165">
    <property type="entry name" value="AldOxase/xan_DH_Mopterin-bd_sf"/>
</dbReference>
<dbReference type="InterPro" id="IPR036856">
    <property type="entry name" value="Ald_Oxase/Xan_DH_a/b_sf"/>
</dbReference>
<dbReference type="GO" id="GO:0016491">
    <property type="term" value="F:oxidoreductase activity"/>
    <property type="evidence" value="ECO:0007669"/>
    <property type="project" value="InterPro"/>
</dbReference>
<dbReference type="PANTHER" id="PTHR11908:SF157">
    <property type="entry name" value="XANTHINE DEHYDROGENASE SUBUNIT D-RELATED"/>
    <property type="match status" value="1"/>
</dbReference>
<dbReference type="InterPro" id="IPR016208">
    <property type="entry name" value="Ald_Oxase/xanthine_DH-like"/>
</dbReference>
<organism evidence="2 3">
    <name type="scientific">Zestosphaera tikiterensis</name>
    <dbReference type="NCBI Taxonomy" id="1973259"/>
    <lineage>
        <taxon>Archaea</taxon>
        <taxon>Thermoproteota</taxon>
        <taxon>Thermoprotei</taxon>
        <taxon>Desulfurococcales</taxon>
        <taxon>Desulfurococcaceae</taxon>
        <taxon>Zestosphaera</taxon>
    </lineage>
</organism>
<comment type="caution">
    <text evidence="2">The sequence shown here is derived from an EMBL/GenBank/DDBJ whole genome shotgun (WGS) entry which is preliminary data.</text>
</comment>
<proteinExistence type="predicted"/>
<name>A0A2R7Y7J8_9CREN</name>
<reference evidence="2 3" key="1">
    <citation type="journal article" date="2018" name="Syst. Appl. Microbiol.">
        <title>A new symbiotic nanoarchaeote (Candidatus Nanoclepta minutus) and its host (Zestosphaera tikiterensis gen. nov., sp. nov.) from a New Zealand hot spring.</title>
        <authorList>
            <person name="St John E."/>
            <person name="Liu Y."/>
            <person name="Podar M."/>
            <person name="Stott M.B."/>
            <person name="Meneghin J."/>
            <person name="Chen Z."/>
            <person name="Lagutin K."/>
            <person name="Mitchell K."/>
            <person name="Reysenbach A.L."/>
        </authorList>
    </citation>
    <scope>NUCLEOTIDE SEQUENCE [LARGE SCALE GENOMIC DNA]</scope>
    <source>
        <strain evidence="2">NZ3</strain>
    </source>
</reference>
<dbReference type="Gene3D" id="3.90.1170.50">
    <property type="entry name" value="Aldehyde oxidase/xanthine dehydrogenase, a/b hammerhead"/>
    <property type="match status" value="1"/>
</dbReference>
<feature type="domain" description="Aldehyde oxidase/xanthine dehydrogenase a/b hammerhead" evidence="1">
    <location>
        <begin position="40"/>
        <end position="148"/>
    </location>
</feature>
<dbReference type="EMBL" id="NBVN01000003">
    <property type="protein sequence ID" value="PUA32842.1"/>
    <property type="molecule type" value="Genomic_DNA"/>
</dbReference>
<dbReference type="SUPFAM" id="SSF56003">
    <property type="entry name" value="Molybdenum cofactor-binding domain"/>
    <property type="match status" value="1"/>
</dbReference>
<dbReference type="PANTHER" id="PTHR11908">
    <property type="entry name" value="XANTHINE DEHYDROGENASE"/>
    <property type="match status" value="1"/>
</dbReference>
<dbReference type="Pfam" id="PF20256">
    <property type="entry name" value="MoCoBD_2"/>
    <property type="match status" value="1"/>
</dbReference>
<dbReference type="Gene3D" id="3.30.365.10">
    <property type="entry name" value="Aldehyde oxidase/xanthine dehydrogenase, molybdopterin binding domain"/>
    <property type="match status" value="4"/>
</dbReference>
<dbReference type="InterPro" id="IPR000674">
    <property type="entry name" value="Ald_Oxase/Xan_DH_a/b"/>
</dbReference>
<dbReference type="Proteomes" id="UP000244093">
    <property type="component" value="Unassembled WGS sequence"/>
</dbReference>
<dbReference type="FunFam" id="3.30.365.10:FF:000001">
    <property type="entry name" value="Xanthine dehydrogenase oxidase"/>
    <property type="match status" value="1"/>
</dbReference>
<dbReference type="AlphaFoldDB" id="A0A2R7Y7J8"/>
<dbReference type="InterPro" id="IPR008274">
    <property type="entry name" value="AldOxase/xan_DH_MoCoBD1"/>
</dbReference>
<evidence type="ECO:0000313" key="2">
    <source>
        <dbReference type="EMBL" id="PUA32842.1"/>
    </source>
</evidence>
<dbReference type="Pfam" id="PF01315">
    <property type="entry name" value="Ald_Xan_dh_C"/>
    <property type="match status" value="1"/>
</dbReference>
<gene>
    <name evidence="2" type="ORF">B7O98_05240</name>
</gene>
<dbReference type="InterPro" id="IPR046867">
    <property type="entry name" value="AldOxase/xan_DH_MoCoBD2"/>
</dbReference>
<evidence type="ECO:0000259" key="1">
    <source>
        <dbReference type="SMART" id="SM01008"/>
    </source>
</evidence>
<dbReference type="SMART" id="SM01008">
    <property type="entry name" value="Ald_Xan_dh_C"/>
    <property type="match status" value="1"/>
</dbReference>
<accession>A0A2R7Y7J8</accession>
<evidence type="ECO:0000313" key="3">
    <source>
        <dbReference type="Proteomes" id="UP000244093"/>
    </source>
</evidence>